<keyword evidence="1" id="KW-0732">Signal</keyword>
<evidence type="ECO:0000313" key="3">
    <source>
        <dbReference type="Proteomes" id="UP000826725"/>
    </source>
</evidence>
<keyword evidence="3" id="KW-1185">Reference proteome</keyword>
<evidence type="ECO:0008006" key="4">
    <source>
        <dbReference type="Google" id="ProtNLM"/>
    </source>
</evidence>
<dbReference type="EMBL" id="AP024086">
    <property type="protein sequence ID" value="BCL61245.1"/>
    <property type="molecule type" value="Genomic_DNA"/>
</dbReference>
<dbReference type="Proteomes" id="UP000826725">
    <property type="component" value="Chromosome"/>
</dbReference>
<sequence length="582" mass="65175">MTIQTIRNFAKLFFLFFLVICISITTAGAASHPTKEITKQKTKSKTGIAGKHKVAKKPFLKLTSPNGNEKIQIGGKVTIRWEKQEVRGNIRLVLFSSNKRIGNIAGSIPASNRKLDWKAGIINGRLIPPGKQYRIKITALSNQKLTDFSKGTFTLFQKGKVAKTNNLTSGVSKKTTVQTQSSLEITSPRGGENIQIGKEVTIRWKKGDINGSIRLALFSGNKRIGNIAASIPILSRKYNWKAGFINGRPVPPGKNYRIRITTLSDQKITLFSKGTFALHNVARSRNAVRSREIIGIPYPRANDLITVDPRPRRFRWYASPGTRPPFKVTAVNASGSRIITLADGLRGTVQSNGTRHGTMRIYFRGASFANATGAYQLVMKDASGVEGRSALFRVEMPELDAPPPAPMDRQHQMNAHPGIDLELGPIHDEDVRFERASSSFDRDLFRLQINLRTRNNSENNRPLARVRCGYKLLESSVNPFLPPVNGTIDSPTPPPIPQFLSESHVVKDGIIEISPFPPLASNEWHRVPVEIFVYLDPARLVSTDRKYYMTFELQDVYREPIHDPILSNNRTRTPDFYRRAEE</sequence>
<protein>
    <recommendedName>
        <fullName evidence="4">SbsA Ig-like domain-containing protein</fullName>
    </recommendedName>
</protein>
<proteinExistence type="predicted"/>
<gene>
    <name evidence="2" type="ORF">DGMP_19380</name>
</gene>
<accession>A0A8D5FP87</accession>
<organism evidence="2 3">
    <name type="scientific">Desulfomarina profundi</name>
    <dbReference type="NCBI Taxonomy" id="2772557"/>
    <lineage>
        <taxon>Bacteria</taxon>
        <taxon>Pseudomonadati</taxon>
        <taxon>Thermodesulfobacteriota</taxon>
        <taxon>Desulfobulbia</taxon>
        <taxon>Desulfobulbales</taxon>
        <taxon>Desulfobulbaceae</taxon>
        <taxon>Desulfomarina</taxon>
    </lineage>
</organism>
<feature type="chain" id="PRO_5034086368" description="SbsA Ig-like domain-containing protein" evidence="1">
    <location>
        <begin position="30"/>
        <end position="582"/>
    </location>
</feature>
<evidence type="ECO:0000313" key="2">
    <source>
        <dbReference type="EMBL" id="BCL61245.1"/>
    </source>
</evidence>
<dbReference type="KEGG" id="dbk:DGMP_19380"/>
<name>A0A8D5FP87_9BACT</name>
<dbReference type="RefSeq" id="WP_228857276.1">
    <property type="nucleotide sequence ID" value="NZ_AP024086.1"/>
</dbReference>
<reference evidence="2" key="1">
    <citation type="submission" date="2020-09" db="EMBL/GenBank/DDBJ databases">
        <title>Desulfogranum mesoprofundum gen. nov., sp. nov., a novel mesophilic, sulfate-reducing chemolithoautotroph isolated from a deep-sea hydrothermal vent chimney in the Suiyo Seamount.</title>
        <authorList>
            <person name="Hashimoto Y."/>
            <person name="Nakagawa S."/>
        </authorList>
    </citation>
    <scope>NUCLEOTIDE SEQUENCE</scope>
    <source>
        <strain evidence="2">KT2</strain>
    </source>
</reference>
<feature type="signal peptide" evidence="1">
    <location>
        <begin position="1"/>
        <end position="29"/>
    </location>
</feature>
<dbReference type="AlphaFoldDB" id="A0A8D5FP87"/>
<evidence type="ECO:0000256" key="1">
    <source>
        <dbReference type="SAM" id="SignalP"/>
    </source>
</evidence>